<dbReference type="InterPro" id="IPR001765">
    <property type="entry name" value="Carbonic_anhydrase"/>
</dbReference>
<evidence type="ECO:0000256" key="4">
    <source>
        <dbReference type="ARBA" id="ARBA00022833"/>
    </source>
</evidence>
<dbReference type="EC" id="4.2.1.1" evidence="2 8"/>
<dbReference type="InterPro" id="IPR015892">
    <property type="entry name" value="Carbonic_anhydrase_CS"/>
</dbReference>
<evidence type="ECO:0000256" key="8">
    <source>
        <dbReference type="RuleBase" id="RU003956"/>
    </source>
</evidence>
<evidence type="ECO:0000256" key="3">
    <source>
        <dbReference type="ARBA" id="ARBA00022723"/>
    </source>
</evidence>
<evidence type="ECO:0000256" key="2">
    <source>
        <dbReference type="ARBA" id="ARBA00012925"/>
    </source>
</evidence>
<dbReference type="InterPro" id="IPR036874">
    <property type="entry name" value="Carbonic_anhydrase_sf"/>
</dbReference>
<keyword evidence="4 7" id="KW-0862">Zinc</keyword>
<dbReference type="SMART" id="SM00947">
    <property type="entry name" value="Pro_CA"/>
    <property type="match status" value="1"/>
</dbReference>
<keyword evidence="10" id="KW-1185">Reference proteome</keyword>
<comment type="similarity">
    <text evidence="1 8">Belongs to the beta-class carbonic anhydrase family.</text>
</comment>
<feature type="binding site" evidence="7">
    <location>
        <position position="110"/>
    </location>
    <ligand>
        <name>Zn(2+)</name>
        <dbReference type="ChEBI" id="CHEBI:29105"/>
    </ligand>
</feature>
<dbReference type="Gene3D" id="3.40.1050.10">
    <property type="entry name" value="Carbonic anhydrase"/>
    <property type="match status" value="1"/>
</dbReference>
<dbReference type="GO" id="GO:0004089">
    <property type="term" value="F:carbonate dehydratase activity"/>
    <property type="evidence" value="ECO:0007669"/>
    <property type="project" value="UniProtKB-UniRule"/>
</dbReference>
<comment type="catalytic activity">
    <reaction evidence="6 8">
        <text>hydrogencarbonate + H(+) = CO2 + H2O</text>
        <dbReference type="Rhea" id="RHEA:10748"/>
        <dbReference type="ChEBI" id="CHEBI:15377"/>
        <dbReference type="ChEBI" id="CHEBI:15378"/>
        <dbReference type="ChEBI" id="CHEBI:16526"/>
        <dbReference type="ChEBI" id="CHEBI:17544"/>
        <dbReference type="EC" id="4.2.1.1"/>
    </reaction>
</comment>
<proteinExistence type="inferred from homology"/>
<dbReference type="GO" id="GO:0008270">
    <property type="term" value="F:zinc ion binding"/>
    <property type="evidence" value="ECO:0007669"/>
    <property type="project" value="UniProtKB-UniRule"/>
</dbReference>
<keyword evidence="3 7" id="KW-0479">Metal-binding</keyword>
<dbReference type="Pfam" id="PF00484">
    <property type="entry name" value="Pro_CA"/>
    <property type="match status" value="1"/>
</dbReference>
<dbReference type="PANTHER" id="PTHR11002">
    <property type="entry name" value="CARBONIC ANHYDRASE"/>
    <property type="match status" value="1"/>
</dbReference>
<dbReference type="Proteomes" id="UP001306508">
    <property type="component" value="Unassembled WGS sequence"/>
</dbReference>
<sequence>MGIDILQTYSSTDILLANEKWVKRNFPLKSQNSTTSFAPFGAQTKHEPHTFFLGCSDARYNESCLGYNQGEVFTVKTIANIFKEDDISTAAALEYAIDCVGIKQIVVCGHTDCGGVNTCLLKRRDLLPKANLSKLYYHLEDIDRIIENNWSYITETVKDENNLLLRGKIIAKLNVLAQIEKLLKLDVVKNAVELKGLKILGLIYDVDTHLVEKV</sequence>
<evidence type="ECO:0000313" key="10">
    <source>
        <dbReference type="Proteomes" id="UP001306508"/>
    </source>
</evidence>
<organism evidence="9 10">
    <name type="scientific">Arxiozyma heterogenica</name>
    <dbReference type="NCBI Taxonomy" id="278026"/>
    <lineage>
        <taxon>Eukaryota</taxon>
        <taxon>Fungi</taxon>
        <taxon>Dikarya</taxon>
        <taxon>Ascomycota</taxon>
        <taxon>Saccharomycotina</taxon>
        <taxon>Saccharomycetes</taxon>
        <taxon>Saccharomycetales</taxon>
        <taxon>Saccharomycetaceae</taxon>
        <taxon>Arxiozyma</taxon>
    </lineage>
</organism>
<dbReference type="SUPFAM" id="SSF53056">
    <property type="entry name" value="beta-carbonic anhydrase, cab"/>
    <property type="match status" value="1"/>
</dbReference>
<comment type="cofactor">
    <cofactor evidence="7">
        <name>Zn(2+)</name>
        <dbReference type="ChEBI" id="CHEBI:29105"/>
    </cofactor>
    <text evidence="7">Binds 1 zinc ion per subunit.</text>
</comment>
<accession>A0AAN8A990</accession>
<gene>
    <name evidence="9" type="ORF">RI543_001966</name>
</gene>
<dbReference type="GO" id="GO:0015976">
    <property type="term" value="P:carbon utilization"/>
    <property type="evidence" value="ECO:0007669"/>
    <property type="project" value="InterPro"/>
</dbReference>
<keyword evidence="5 8" id="KW-0456">Lyase</keyword>
<name>A0AAN8A990_9SACH</name>
<feature type="binding site" evidence="7">
    <location>
        <position position="55"/>
    </location>
    <ligand>
        <name>Zn(2+)</name>
        <dbReference type="ChEBI" id="CHEBI:29105"/>
    </ligand>
</feature>
<evidence type="ECO:0000256" key="7">
    <source>
        <dbReference type="PIRSR" id="PIRSR601765-1"/>
    </source>
</evidence>
<evidence type="ECO:0000256" key="5">
    <source>
        <dbReference type="ARBA" id="ARBA00023239"/>
    </source>
</evidence>
<dbReference type="EMBL" id="JAWIZZ010000040">
    <property type="protein sequence ID" value="KAK5780840.1"/>
    <property type="molecule type" value="Genomic_DNA"/>
</dbReference>
<dbReference type="PROSITE" id="PS00705">
    <property type="entry name" value="PROK_CO2_ANHYDRASE_2"/>
    <property type="match status" value="1"/>
</dbReference>
<feature type="binding site" evidence="7">
    <location>
        <position position="113"/>
    </location>
    <ligand>
        <name>Zn(2+)</name>
        <dbReference type="ChEBI" id="CHEBI:29105"/>
    </ligand>
</feature>
<dbReference type="GO" id="GO:0071244">
    <property type="term" value="P:cellular response to carbon dioxide"/>
    <property type="evidence" value="ECO:0007669"/>
    <property type="project" value="TreeGrafter"/>
</dbReference>
<feature type="binding site" evidence="7">
    <location>
        <position position="57"/>
    </location>
    <ligand>
        <name>Zn(2+)</name>
        <dbReference type="ChEBI" id="CHEBI:29105"/>
    </ligand>
</feature>
<dbReference type="GO" id="GO:0005737">
    <property type="term" value="C:cytoplasm"/>
    <property type="evidence" value="ECO:0007669"/>
    <property type="project" value="TreeGrafter"/>
</dbReference>
<protein>
    <recommendedName>
        <fullName evidence="2 8">Carbonic anhydrase</fullName>
        <ecNumber evidence="2 8">4.2.1.1</ecNumber>
    </recommendedName>
    <alternativeName>
        <fullName evidence="8">Carbonate dehydratase</fullName>
    </alternativeName>
</protein>
<dbReference type="GO" id="GO:0034599">
    <property type="term" value="P:cellular response to oxidative stress"/>
    <property type="evidence" value="ECO:0007669"/>
    <property type="project" value="TreeGrafter"/>
</dbReference>
<comment type="caution">
    <text evidence="9">The sequence shown here is derived from an EMBL/GenBank/DDBJ whole genome shotgun (WGS) entry which is preliminary data.</text>
</comment>
<comment type="function">
    <text evidence="8">Reversible hydration of carbon dioxide.</text>
</comment>
<evidence type="ECO:0000313" key="9">
    <source>
        <dbReference type="EMBL" id="KAK5780840.1"/>
    </source>
</evidence>
<evidence type="ECO:0000256" key="1">
    <source>
        <dbReference type="ARBA" id="ARBA00006217"/>
    </source>
</evidence>
<reference evidence="10" key="1">
    <citation type="submission" date="2023-07" db="EMBL/GenBank/DDBJ databases">
        <title>A draft genome of Kazachstania heterogenica Y-27499.</title>
        <authorList>
            <person name="Donic C."/>
            <person name="Kralova J.S."/>
            <person name="Fidel L."/>
            <person name="Ben-Dor S."/>
            <person name="Jung S."/>
        </authorList>
    </citation>
    <scope>NUCLEOTIDE SEQUENCE [LARGE SCALE GENOMIC DNA]</scope>
    <source>
        <strain evidence="10">Y27499</strain>
    </source>
</reference>
<dbReference type="PANTHER" id="PTHR11002:SF76">
    <property type="entry name" value="CARBONIC ANHYDRASE"/>
    <property type="match status" value="1"/>
</dbReference>
<dbReference type="AlphaFoldDB" id="A0AAN8A990"/>
<evidence type="ECO:0000256" key="6">
    <source>
        <dbReference type="ARBA" id="ARBA00048348"/>
    </source>
</evidence>